<dbReference type="AlphaFoldDB" id="A0AAV6RBL5"/>
<evidence type="ECO:0000313" key="1">
    <source>
        <dbReference type="EMBL" id="KAG7502733.1"/>
    </source>
</evidence>
<evidence type="ECO:0000313" key="2">
    <source>
        <dbReference type="Proteomes" id="UP000693946"/>
    </source>
</evidence>
<dbReference type="Proteomes" id="UP000693946">
    <property type="component" value="Linkage Group LG2"/>
</dbReference>
<organism evidence="1 2">
    <name type="scientific">Solea senegalensis</name>
    <name type="common">Senegalese sole</name>
    <dbReference type="NCBI Taxonomy" id="28829"/>
    <lineage>
        <taxon>Eukaryota</taxon>
        <taxon>Metazoa</taxon>
        <taxon>Chordata</taxon>
        <taxon>Craniata</taxon>
        <taxon>Vertebrata</taxon>
        <taxon>Euteleostomi</taxon>
        <taxon>Actinopterygii</taxon>
        <taxon>Neopterygii</taxon>
        <taxon>Teleostei</taxon>
        <taxon>Neoteleostei</taxon>
        <taxon>Acanthomorphata</taxon>
        <taxon>Carangaria</taxon>
        <taxon>Pleuronectiformes</taxon>
        <taxon>Pleuronectoidei</taxon>
        <taxon>Soleidae</taxon>
        <taxon>Solea</taxon>
    </lineage>
</organism>
<name>A0AAV6RBL5_SOLSE</name>
<dbReference type="EMBL" id="JAGKHQ010000012">
    <property type="protein sequence ID" value="KAG7502733.1"/>
    <property type="molecule type" value="Genomic_DNA"/>
</dbReference>
<proteinExistence type="predicted"/>
<accession>A0AAV6RBL5</accession>
<keyword evidence="2" id="KW-1185">Reference proteome</keyword>
<reference evidence="1 2" key="1">
    <citation type="journal article" date="2021" name="Sci. Rep.">
        <title>Chromosome anchoring in Senegalese sole (Solea senegalensis) reveals sex-associated markers and genome rearrangements in flatfish.</title>
        <authorList>
            <person name="Guerrero-Cozar I."/>
            <person name="Gomez-Garrido J."/>
            <person name="Berbel C."/>
            <person name="Martinez-Blanch J.F."/>
            <person name="Alioto T."/>
            <person name="Claros M.G."/>
            <person name="Gagnaire P.A."/>
            <person name="Manchado M."/>
        </authorList>
    </citation>
    <scope>NUCLEOTIDE SEQUENCE [LARGE SCALE GENOMIC DNA]</scope>
    <source>
        <strain evidence="1">Sse05_10M</strain>
    </source>
</reference>
<protein>
    <submittedName>
        <fullName evidence="1">Uncharacterized protein</fullName>
    </submittedName>
</protein>
<gene>
    <name evidence="1" type="ORF">JOB18_025347</name>
</gene>
<sequence>MKNQRVLFFHIAMRQFSKCQHHPWTECACARRSILVLQAAFRVERVRERAIRRRFEAVFCVFIATETSCESEAAAASQQDMGSSEHDMDF</sequence>
<comment type="caution">
    <text evidence="1">The sequence shown here is derived from an EMBL/GenBank/DDBJ whole genome shotgun (WGS) entry which is preliminary data.</text>
</comment>